<keyword evidence="1" id="KW-0812">Transmembrane</keyword>
<accession>A0A7C8MVC2</accession>
<evidence type="ECO:0000313" key="2">
    <source>
        <dbReference type="EMBL" id="KAF2969493.1"/>
    </source>
</evidence>
<feature type="transmembrane region" description="Helical" evidence="1">
    <location>
        <begin position="92"/>
        <end position="115"/>
    </location>
</feature>
<protein>
    <submittedName>
        <fullName evidence="2">Uncharacterized protein</fullName>
    </submittedName>
</protein>
<comment type="caution">
    <text evidence="2">The sequence shown here is derived from an EMBL/GenBank/DDBJ whole genome shotgun (WGS) entry which is preliminary data.</text>
</comment>
<dbReference type="EMBL" id="WUBL01000035">
    <property type="protein sequence ID" value="KAF2969493.1"/>
    <property type="molecule type" value="Genomic_DNA"/>
</dbReference>
<dbReference type="Proteomes" id="UP000481858">
    <property type="component" value="Unassembled WGS sequence"/>
</dbReference>
<gene>
    <name evidence="2" type="ORF">GQX73_g4054</name>
</gene>
<sequence>MSAFDFETDAEGSTTTVSSWSTSVTLTKNWVHAYGPIVHAMADNTLSVIPTPGSSPTASLSDYEGRKATVTVTMIPGEGPGTDTTAGLSTEAAAVVGVGSVIIVMLSIAAAVFLCRRRRKGLKRNWGVGWVAPTQAPHIPEQEYETQHRRQHALELSTERHQRFPYELEAERGV</sequence>
<name>A0A7C8MVC2_9PEZI</name>
<dbReference type="InParanoid" id="A0A7C8MVC2"/>
<keyword evidence="1" id="KW-0472">Membrane</keyword>
<dbReference type="AlphaFoldDB" id="A0A7C8MVC2"/>
<evidence type="ECO:0000256" key="1">
    <source>
        <dbReference type="SAM" id="Phobius"/>
    </source>
</evidence>
<keyword evidence="1" id="KW-1133">Transmembrane helix</keyword>
<evidence type="ECO:0000313" key="3">
    <source>
        <dbReference type="Proteomes" id="UP000481858"/>
    </source>
</evidence>
<proteinExistence type="predicted"/>
<keyword evidence="3" id="KW-1185">Reference proteome</keyword>
<reference evidence="2 3" key="1">
    <citation type="submission" date="2019-12" db="EMBL/GenBank/DDBJ databases">
        <title>Draft genome sequence of the ascomycete Xylaria multiplex DSM 110363.</title>
        <authorList>
            <person name="Buettner E."/>
            <person name="Kellner H."/>
        </authorList>
    </citation>
    <scope>NUCLEOTIDE SEQUENCE [LARGE SCALE GENOMIC DNA]</scope>
    <source>
        <strain evidence="2 3">DSM 110363</strain>
    </source>
</reference>
<organism evidence="2 3">
    <name type="scientific">Xylaria multiplex</name>
    <dbReference type="NCBI Taxonomy" id="323545"/>
    <lineage>
        <taxon>Eukaryota</taxon>
        <taxon>Fungi</taxon>
        <taxon>Dikarya</taxon>
        <taxon>Ascomycota</taxon>
        <taxon>Pezizomycotina</taxon>
        <taxon>Sordariomycetes</taxon>
        <taxon>Xylariomycetidae</taxon>
        <taxon>Xylariales</taxon>
        <taxon>Xylariaceae</taxon>
        <taxon>Xylaria</taxon>
    </lineage>
</organism>